<name>Z9JLQ2_9GAMM</name>
<protein>
    <submittedName>
        <fullName evidence="1">Uncharacterized protein</fullName>
    </submittedName>
</protein>
<accession>Z9JLQ2</accession>
<dbReference type="EMBL" id="JDSQ01000005">
    <property type="protein sequence ID" value="EWS78692.1"/>
    <property type="molecule type" value="Genomic_DNA"/>
</dbReference>
<dbReference type="Proteomes" id="UP000020406">
    <property type="component" value="Unassembled WGS sequence"/>
</dbReference>
<organism evidence="1 2">
    <name type="scientific">Xylella taiwanensis</name>
    <dbReference type="NCBI Taxonomy" id="1444770"/>
    <lineage>
        <taxon>Bacteria</taxon>
        <taxon>Pseudomonadati</taxon>
        <taxon>Pseudomonadota</taxon>
        <taxon>Gammaproteobacteria</taxon>
        <taxon>Lysobacterales</taxon>
        <taxon>Lysobacteraceae</taxon>
        <taxon>Xylella</taxon>
    </lineage>
</organism>
<evidence type="ECO:0000313" key="2">
    <source>
        <dbReference type="Proteomes" id="UP000020406"/>
    </source>
</evidence>
<comment type="caution">
    <text evidence="1">The sequence shown here is derived from an EMBL/GenBank/DDBJ whole genome shotgun (WGS) entry which is preliminary data.</text>
</comment>
<dbReference type="PATRIC" id="fig|1444770.3.peg.919"/>
<evidence type="ECO:0000313" key="1">
    <source>
        <dbReference type="EMBL" id="EWS78692.1"/>
    </source>
</evidence>
<reference evidence="1 2" key="1">
    <citation type="journal article" date="2014" name="Genome Announc.">
        <title>Draft Genome Sequence of Xylella fastidiosa Pear Leaf Scorch Strain in Taiwan.</title>
        <authorList>
            <person name="Su C.C."/>
            <person name="Deng W.L."/>
            <person name="Jan F.J."/>
            <person name="Chang C.J."/>
            <person name="Huang H."/>
            <person name="Chen J."/>
        </authorList>
    </citation>
    <scope>NUCLEOTIDE SEQUENCE [LARGE SCALE GENOMIC DNA]</scope>
    <source>
        <strain evidence="1 2">PLS229</strain>
    </source>
</reference>
<gene>
    <name evidence="1" type="ORF">AF72_03765</name>
</gene>
<proteinExistence type="predicted"/>
<sequence length="41" mass="4190">MLGMDSAYLLAVHTVCMDLPGDDGGVAVVVLGEILLAGLFL</sequence>
<dbReference type="AlphaFoldDB" id="Z9JLQ2"/>